<dbReference type="RefSeq" id="WP_014415458.1">
    <property type="nucleotide sequence ID" value="NC_017059.1"/>
</dbReference>
<feature type="transmembrane region" description="Helical" evidence="1">
    <location>
        <begin position="44"/>
        <end position="62"/>
    </location>
</feature>
<dbReference type="OrthoDB" id="3078300at2"/>
<keyword evidence="1" id="KW-0812">Transmembrane</keyword>
<keyword evidence="1" id="KW-1133">Transmembrane helix</keyword>
<proteinExistence type="predicted"/>
<accession>H6SLF9</accession>
<dbReference type="HOGENOM" id="CLU_168876_0_0_5"/>
<organism evidence="2 3">
    <name type="scientific">Pararhodospirillum photometricum DSM 122</name>
    <dbReference type="NCBI Taxonomy" id="1150469"/>
    <lineage>
        <taxon>Bacteria</taxon>
        <taxon>Pseudomonadati</taxon>
        <taxon>Pseudomonadota</taxon>
        <taxon>Alphaproteobacteria</taxon>
        <taxon>Rhodospirillales</taxon>
        <taxon>Rhodospirillaceae</taxon>
        <taxon>Pararhodospirillum</taxon>
    </lineage>
</organism>
<dbReference type="Proteomes" id="UP000033220">
    <property type="component" value="Chromosome DSM 122"/>
</dbReference>
<dbReference type="InterPro" id="IPR008407">
    <property type="entry name" value="Brnchd-chn_aa_trnsp_AzlD"/>
</dbReference>
<feature type="transmembrane region" description="Helical" evidence="1">
    <location>
        <begin position="96"/>
        <end position="113"/>
    </location>
</feature>
<reference evidence="2 3" key="1">
    <citation type="submission" date="2012-02" db="EMBL/GenBank/DDBJ databases">
        <title>Shotgun genome sequence of Phaeospirillum photometricum DSM 122.</title>
        <authorList>
            <person name="Duquesne K."/>
            <person name="Sturgis J."/>
        </authorList>
    </citation>
    <scope>NUCLEOTIDE SEQUENCE [LARGE SCALE GENOMIC DNA]</scope>
    <source>
        <strain evidence="3">DSM122</strain>
    </source>
</reference>
<feature type="transmembrane region" description="Helical" evidence="1">
    <location>
        <begin position="74"/>
        <end position="90"/>
    </location>
</feature>
<evidence type="ECO:0000256" key="1">
    <source>
        <dbReference type="SAM" id="Phobius"/>
    </source>
</evidence>
<evidence type="ECO:0008006" key="4">
    <source>
        <dbReference type="Google" id="ProtNLM"/>
    </source>
</evidence>
<evidence type="ECO:0000313" key="3">
    <source>
        <dbReference type="Proteomes" id="UP000033220"/>
    </source>
</evidence>
<evidence type="ECO:0000313" key="2">
    <source>
        <dbReference type="EMBL" id="CCG08824.1"/>
    </source>
</evidence>
<dbReference type="PATRIC" id="fig|1150469.3.peg.2472"/>
<dbReference type="EMBL" id="HE663493">
    <property type="protein sequence ID" value="CCG08824.1"/>
    <property type="molecule type" value="Genomic_DNA"/>
</dbReference>
<keyword evidence="1" id="KW-0472">Membrane</keyword>
<name>H6SLF9_PARPM</name>
<keyword evidence="3" id="KW-1185">Reference proteome</keyword>
<protein>
    <recommendedName>
        <fullName evidence="4">Branched-chain amino acid transport</fullName>
    </recommendedName>
</protein>
<gene>
    <name evidence="2" type="ORF">RSPPHO_02198</name>
</gene>
<sequence>MNDAGSLLLAIGVIGLTTYGTRVLPFLLGARGDALSRWIEGSPVLKALGPSLIAALAAVTVGPDAVKAIEAGRLLPYGVGAAVTVGVLIWRKDLGTAVLAGIVAYGGVFAVVGG</sequence>
<dbReference type="KEGG" id="rpm:RSPPHO_02198"/>
<dbReference type="AlphaFoldDB" id="H6SLF9"/>
<dbReference type="Pfam" id="PF05437">
    <property type="entry name" value="AzlD"/>
    <property type="match status" value="1"/>
</dbReference>
<dbReference type="eggNOG" id="ENOG502ZRZ6">
    <property type="taxonomic scope" value="Bacteria"/>
</dbReference>